<comment type="catalytic activity">
    <reaction evidence="1">
        <text>Random endo-hydrolysis of N-acetyl-beta-D-glucosaminide (1-&gt;4)-beta-linkages in chitin and chitodextrins.</text>
        <dbReference type="EC" id="3.2.1.14"/>
    </reaction>
</comment>
<evidence type="ECO:0000256" key="5">
    <source>
        <dbReference type="ARBA" id="ARBA00023277"/>
    </source>
</evidence>
<evidence type="ECO:0000313" key="13">
    <source>
        <dbReference type="EMBL" id="KAH9822853.1"/>
    </source>
</evidence>
<protein>
    <recommendedName>
        <fullName evidence="2">chitinase</fullName>
        <ecNumber evidence="2">3.2.1.14</ecNumber>
    </recommendedName>
</protein>
<organism evidence="13 14">
    <name type="scientific">Teratosphaeria destructans</name>
    <dbReference type="NCBI Taxonomy" id="418781"/>
    <lineage>
        <taxon>Eukaryota</taxon>
        <taxon>Fungi</taxon>
        <taxon>Dikarya</taxon>
        <taxon>Ascomycota</taxon>
        <taxon>Pezizomycotina</taxon>
        <taxon>Dothideomycetes</taxon>
        <taxon>Dothideomycetidae</taxon>
        <taxon>Mycosphaerellales</taxon>
        <taxon>Teratosphaeriaceae</taxon>
        <taxon>Teratosphaeria</taxon>
    </lineage>
</organism>
<evidence type="ECO:0000256" key="2">
    <source>
        <dbReference type="ARBA" id="ARBA00012729"/>
    </source>
</evidence>
<dbReference type="OrthoDB" id="6020543at2759"/>
<feature type="chain" id="PRO_5040922889" description="chitinase" evidence="11">
    <location>
        <begin position="24"/>
        <end position="567"/>
    </location>
</feature>
<evidence type="ECO:0000256" key="11">
    <source>
        <dbReference type="SAM" id="SignalP"/>
    </source>
</evidence>
<dbReference type="PROSITE" id="PS01095">
    <property type="entry name" value="GH18_1"/>
    <property type="match status" value="1"/>
</dbReference>
<name>A0A9W7SM07_9PEZI</name>
<dbReference type="EMBL" id="RIBY02002200">
    <property type="protein sequence ID" value="KAH9822853.1"/>
    <property type="molecule type" value="Genomic_DNA"/>
</dbReference>
<dbReference type="GO" id="GO:0000272">
    <property type="term" value="P:polysaccharide catabolic process"/>
    <property type="evidence" value="ECO:0007669"/>
    <property type="project" value="UniProtKB-KW"/>
</dbReference>
<keyword evidence="4" id="KW-0146">Chitin degradation</keyword>
<feature type="region of interest" description="Disordered" evidence="10">
    <location>
        <begin position="101"/>
        <end position="124"/>
    </location>
</feature>
<dbReference type="SUPFAM" id="SSF51445">
    <property type="entry name" value="(Trans)glycosidases"/>
    <property type="match status" value="1"/>
</dbReference>
<evidence type="ECO:0000256" key="4">
    <source>
        <dbReference type="ARBA" id="ARBA00023024"/>
    </source>
</evidence>
<keyword evidence="3 8" id="KW-0378">Hydrolase</keyword>
<evidence type="ECO:0000256" key="3">
    <source>
        <dbReference type="ARBA" id="ARBA00022801"/>
    </source>
</evidence>
<dbReference type="Proteomes" id="UP001138500">
    <property type="component" value="Unassembled WGS sequence"/>
</dbReference>
<dbReference type="InterPro" id="IPR001223">
    <property type="entry name" value="Glyco_hydro18_cat"/>
</dbReference>
<dbReference type="GO" id="GO:0005576">
    <property type="term" value="C:extracellular region"/>
    <property type="evidence" value="ECO:0007669"/>
    <property type="project" value="TreeGrafter"/>
</dbReference>
<evidence type="ECO:0000313" key="14">
    <source>
        <dbReference type="Proteomes" id="UP001138500"/>
    </source>
</evidence>
<reference evidence="13 14" key="2">
    <citation type="journal article" date="2021" name="Curr. Genet.">
        <title>Genetic response to nitrogen starvation in the aggressive Eucalyptus foliar pathogen Teratosphaeria destructans.</title>
        <authorList>
            <person name="Havenga M."/>
            <person name="Wingfield B.D."/>
            <person name="Wingfield M.J."/>
            <person name="Dreyer L.L."/>
            <person name="Roets F."/>
            <person name="Aylward J."/>
        </authorList>
    </citation>
    <scope>NUCLEOTIDE SEQUENCE [LARGE SCALE GENOMIC DNA]</scope>
    <source>
        <strain evidence="13">CMW44962</strain>
    </source>
</reference>
<reference evidence="13 14" key="1">
    <citation type="journal article" date="2018" name="IMA Fungus">
        <title>IMA Genome-F 10: Nine draft genome sequences of Claviceps purpurea s.lat., including C. arundinis, C. humidiphila, and C. cf. spartinae, pseudomolecules for the pitch canker pathogen Fusarium circinatum, draft genome of Davidsoniella eucalypti, Grosmannia galeiformis, Quambalaria eucalypti, and Teratosphaeria destructans.</title>
        <authorList>
            <person name="Wingfield B.D."/>
            <person name="Liu M."/>
            <person name="Nguyen H.D."/>
            <person name="Lane F.A."/>
            <person name="Morgan S.W."/>
            <person name="De Vos L."/>
            <person name="Wilken P.M."/>
            <person name="Duong T.A."/>
            <person name="Aylward J."/>
            <person name="Coetzee M.P."/>
            <person name="Dadej K."/>
            <person name="De Beer Z.W."/>
            <person name="Findlay W."/>
            <person name="Havenga M."/>
            <person name="Kolarik M."/>
            <person name="Menzies J.G."/>
            <person name="Naidoo K."/>
            <person name="Pochopski O."/>
            <person name="Shoukouhi P."/>
            <person name="Santana Q.C."/>
            <person name="Seifert K.A."/>
            <person name="Soal N."/>
            <person name="Steenkamp E.T."/>
            <person name="Tatham C.T."/>
            <person name="van der Nest M.A."/>
            <person name="Wingfield M.J."/>
        </authorList>
    </citation>
    <scope>NUCLEOTIDE SEQUENCE [LARGE SCALE GENOMIC DNA]</scope>
    <source>
        <strain evidence="13">CMW44962</strain>
    </source>
</reference>
<keyword evidence="6 8" id="KW-0326">Glycosidase</keyword>
<feature type="signal peptide" evidence="11">
    <location>
        <begin position="1"/>
        <end position="23"/>
    </location>
</feature>
<feature type="region of interest" description="Disordered" evidence="10">
    <location>
        <begin position="51"/>
        <end position="79"/>
    </location>
</feature>
<dbReference type="PANTHER" id="PTHR45708">
    <property type="entry name" value="ENDOCHITINASE"/>
    <property type="match status" value="1"/>
</dbReference>
<dbReference type="Gene3D" id="3.20.20.80">
    <property type="entry name" value="Glycosidases"/>
    <property type="match status" value="1"/>
</dbReference>
<dbReference type="InterPro" id="IPR001579">
    <property type="entry name" value="Glyco_hydro_18_chit_AS"/>
</dbReference>
<dbReference type="Pfam" id="PF00704">
    <property type="entry name" value="Glyco_hydro_18"/>
    <property type="match status" value="1"/>
</dbReference>
<keyword evidence="7" id="KW-0624">Polysaccharide degradation</keyword>
<feature type="domain" description="GH18" evidence="12">
    <location>
        <begin position="259"/>
        <end position="567"/>
    </location>
</feature>
<dbReference type="GO" id="GO:0006032">
    <property type="term" value="P:chitin catabolic process"/>
    <property type="evidence" value="ECO:0007669"/>
    <property type="project" value="UniProtKB-KW"/>
</dbReference>
<comment type="caution">
    <text evidence="13">The sequence shown here is derived from an EMBL/GenBank/DDBJ whole genome shotgun (WGS) entry which is preliminary data.</text>
</comment>
<accession>A0A9W7SM07</accession>
<evidence type="ECO:0000259" key="12">
    <source>
        <dbReference type="PROSITE" id="PS51910"/>
    </source>
</evidence>
<dbReference type="InterPro" id="IPR050542">
    <property type="entry name" value="Glycosyl_Hydrlase18_Chitinase"/>
</dbReference>
<evidence type="ECO:0000256" key="7">
    <source>
        <dbReference type="ARBA" id="ARBA00023326"/>
    </source>
</evidence>
<dbReference type="PROSITE" id="PS51910">
    <property type="entry name" value="GH18_2"/>
    <property type="match status" value="1"/>
</dbReference>
<dbReference type="PANTHER" id="PTHR45708:SF49">
    <property type="entry name" value="ENDOCHITINASE"/>
    <property type="match status" value="1"/>
</dbReference>
<gene>
    <name evidence="13" type="ORF">Tdes44962_MAKER00681</name>
</gene>
<dbReference type="GO" id="GO:0008843">
    <property type="term" value="F:endochitinase activity"/>
    <property type="evidence" value="ECO:0007669"/>
    <property type="project" value="UniProtKB-EC"/>
</dbReference>
<keyword evidence="11" id="KW-0732">Signal</keyword>
<keyword evidence="5" id="KW-0119">Carbohydrate metabolism</keyword>
<dbReference type="AlphaFoldDB" id="A0A9W7SM07"/>
<evidence type="ECO:0000256" key="9">
    <source>
        <dbReference type="RuleBase" id="RU004453"/>
    </source>
</evidence>
<evidence type="ECO:0000256" key="1">
    <source>
        <dbReference type="ARBA" id="ARBA00000822"/>
    </source>
</evidence>
<dbReference type="EC" id="3.2.1.14" evidence="2"/>
<keyword evidence="14" id="KW-1185">Reference proteome</keyword>
<evidence type="ECO:0000256" key="10">
    <source>
        <dbReference type="SAM" id="MobiDB-lite"/>
    </source>
</evidence>
<comment type="similarity">
    <text evidence="9">Belongs to the glycosyl hydrolase 18 family.</text>
</comment>
<evidence type="ECO:0000256" key="6">
    <source>
        <dbReference type="ARBA" id="ARBA00023295"/>
    </source>
</evidence>
<sequence length="567" mass="58805">MPSSLPRSLAAASVLFLSSTCQGHRHTHPRFIHKHEHRAAVPVPQTALTTTTLNTSPAGAPEMSTSSSTTLASETPDVQRLQHDLRRLLADFNNLFPNSTATAGSLPADQSKESGEVGLTTNASKTSSSALPTVYCEMIGPGSSSVVISCPISVTASNSSFTVAAPGTIAPSSTATLSSRVSSLSASAPSSSALVVTTASTIPWTSVSVATPSQWTSDAINYTAPYASGGLIDESEATATTVYQEQPTAGYSFNASADSNVAVYYGASPATQQDGIIALCENANVDIVNLAFLTEFNVSGYPAINFGDACWAANDAQAAAAGSNLQDCSNVAWEVQGCQAMGKKVLLSIGGATSTGSFASDAEAEQFANTLWSLFGGNPSDNTTTLPLRPFGPQIVLDGFDIDVEDKRTTGWTAFASAMRSLYSTDASKTYYLSAAPQCPIPDASIPQDTMAFCDFVWIQFYNNPSCNVGSSGFLSSFAAWSNLLRNNSNIGIPRLFVGGLAVNSGSGYIDGGDFVNNVTAAKALPNFGNFGGTMLWDGSEGLANIDGTGQNYLEYAKAAAQGNGTT</sequence>
<dbReference type="InterPro" id="IPR017853">
    <property type="entry name" value="GH"/>
</dbReference>
<evidence type="ECO:0000256" key="8">
    <source>
        <dbReference type="RuleBase" id="RU000489"/>
    </source>
</evidence>
<proteinExistence type="inferred from homology"/>